<dbReference type="Pfam" id="PF10358">
    <property type="entry name" value="NT-C2"/>
    <property type="match status" value="1"/>
</dbReference>
<feature type="compositionally biased region" description="Basic and acidic residues" evidence="1">
    <location>
        <begin position="390"/>
        <end position="406"/>
    </location>
</feature>
<feature type="region of interest" description="Disordered" evidence="1">
    <location>
        <begin position="390"/>
        <end position="411"/>
    </location>
</feature>
<keyword evidence="4" id="KW-1185">Reference proteome</keyword>
<evidence type="ECO:0000313" key="4">
    <source>
        <dbReference type="Proteomes" id="UP001418222"/>
    </source>
</evidence>
<feature type="domain" description="C2 NT-type" evidence="2">
    <location>
        <begin position="8"/>
        <end position="174"/>
    </location>
</feature>
<name>A0AAP0GFZ5_9ASPA</name>
<dbReference type="AlphaFoldDB" id="A0AAP0GFZ5"/>
<reference evidence="3 4" key="1">
    <citation type="journal article" date="2022" name="Nat. Plants">
        <title>Genomes of leafy and leafless Platanthera orchids illuminate the evolution of mycoheterotrophy.</title>
        <authorList>
            <person name="Li M.H."/>
            <person name="Liu K.W."/>
            <person name="Li Z."/>
            <person name="Lu H.C."/>
            <person name="Ye Q.L."/>
            <person name="Zhang D."/>
            <person name="Wang J.Y."/>
            <person name="Li Y.F."/>
            <person name="Zhong Z.M."/>
            <person name="Liu X."/>
            <person name="Yu X."/>
            <person name="Liu D.K."/>
            <person name="Tu X.D."/>
            <person name="Liu B."/>
            <person name="Hao Y."/>
            <person name="Liao X.Y."/>
            <person name="Jiang Y.T."/>
            <person name="Sun W.H."/>
            <person name="Chen J."/>
            <person name="Chen Y.Q."/>
            <person name="Ai Y."/>
            <person name="Zhai J.W."/>
            <person name="Wu S.S."/>
            <person name="Zhou Z."/>
            <person name="Hsiao Y.Y."/>
            <person name="Wu W.L."/>
            <person name="Chen Y.Y."/>
            <person name="Lin Y.F."/>
            <person name="Hsu J.L."/>
            <person name="Li C.Y."/>
            <person name="Wang Z.W."/>
            <person name="Zhao X."/>
            <person name="Zhong W.Y."/>
            <person name="Ma X.K."/>
            <person name="Ma L."/>
            <person name="Huang J."/>
            <person name="Chen G.Z."/>
            <person name="Huang M.Z."/>
            <person name="Huang L."/>
            <person name="Peng D.H."/>
            <person name="Luo Y.B."/>
            <person name="Zou S.Q."/>
            <person name="Chen S.P."/>
            <person name="Lan S."/>
            <person name="Tsai W.C."/>
            <person name="Van de Peer Y."/>
            <person name="Liu Z.J."/>
        </authorList>
    </citation>
    <scope>NUCLEOTIDE SEQUENCE [LARGE SCALE GENOMIC DNA]</scope>
    <source>
        <strain evidence="3">Lor287</strain>
    </source>
</reference>
<protein>
    <recommendedName>
        <fullName evidence="2">C2 NT-type domain-containing protein</fullName>
    </recommendedName>
</protein>
<gene>
    <name evidence="3" type="ORF">KSP39_PZI000469</name>
</gene>
<evidence type="ECO:0000259" key="2">
    <source>
        <dbReference type="PROSITE" id="PS51840"/>
    </source>
</evidence>
<sequence>MVARMIRWPWPPIMLRKFKARVVVRGIKGVTLESPGEEQMAEGFGRMTAEVRWKGPKTTALSSLRRSVKRNCTKAEAVKGDQGEVEWNEAFDAVVGLTEYKLNAFNPWEIEIVVFYGLKKVFKNKASMIGTASLNLAEYASTFGEELELNLPVLIAGADPVSQPTLHLTLKLMELRTCPESLETVESPVILASSSPPPSKAVSSSDKNDLSALKAGLRKVKMLKEFVSPRKPKKMTHEDEGSDGRCSSGSEDADYAYPLDTDSLEENPEGELKDGNADTSIRKSFSYGSLSAANYADGLFFSDIPIEEYEDLVYYSHRRSDVGCSRAEEASSSLPKQSIFPASKRSILPWKKRKYGFRSPNSRGEPLLKKAYEEGGDDIDYDRRQLSSSDESRSLMGHKSDDDASSAHHSSVSDFGDDYFAVGIWESKEITSRDGHMKLYADVFFSAIDQRSERAAGHSACTSLTVVIAEWFELNNGMMPVKSQFDSLIREGSSEWRNLCQNEMYTERFPDKHFDLETVLQAKIRSLSIVPGKSFVGFFQPEGYEDIRGFDFLHGAMSFDEIWSEIASSESDCLYIVSWNDHFFVLKVERDAYYIVDTLGERLYEGCTQAYILKFSRSTVIRRTLNRKANKVNSKDGEISGSEDEPVCAGKECCKEYIKSFLAAVPIRELQADVKKGFVGSAPLHSRLQVEFHYAEVAKVADSIAAFSCQISRLEEPMSGLPTLTPGALIVV</sequence>
<organism evidence="3 4">
    <name type="scientific">Platanthera zijinensis</name>
    <dbReference type="NCBI Taxonomy" id="2320716"/>
    <lineage>
        <taxon>Eukaryota</taxon>
        <taxon>Viridiplantae</taxon>
        <taxon>Streptophyta</taxon>
        <taxon>Embryophyta</taxon>
        <taxon>Tracheophyta</taxon>
        <taxon>Spermatophyta</taxon>
        <taxon>Magnoliopsida</taxon>
        <taxon>Liliopsida</taxon>
        <taxon>Asparagales</taxon>
        <taxon>Orchidaceae</taxon>
        <taxon>Orchidoideae</taxon>
        <taxon>Orchideae</taxon>
        <taxon>Orchidinae</taxon>
        <taxon>Platanthera</taxon>
    </lineage>
</organism>
<feature type="region of interest" description="Disordered" evidence="1">
    <location>
        <begin position="228"/>
        <end position="278"/>
    </location>
</feature>
<dbReference type="EMBL" id="JBBWWQ010000001">
    <property type="protein sequence ID" value="KAK8957753.1"/>
    <property type="molecule type" value="Genomic_DNA"/>
</dbReference>
<dbReference type="InterPro" id="IPR019448">
    <property type="entry name" value="NT-C2"/>
</dbReference>
<evidence type="ECO:0000313" key="3">
    <source>
        <dbReference type="EMBL" id="KAK8957753.1"/>
    </source>
</evidence>
<dbReference type="PANTHER" id="PTHR31182:SF15">
    <property type="entry name" value="F26K24.5 PROTEIN"/>
    <property type="match status" value="1"/>
</dbReference>
<comment type="caution">
    <text evidence="3">The sequence shown here is derived from an EMBL/GenBank/DDBJ whole genome shotgun (WGS) entry which is preliminary data.</text>
</comment>
<dbReference type="PANTHER" id="PTHR31182">
    <property type="entry name" value="C2 NT-TYPE DOMAIN-CONTAINING PROTEIN"/>
    <property type="match status" value="1"/>
</dbReference>
<accession>A0AAP0GFZ5</accession>
<dbReference type="PROSITE" id="PS51840">
    <property type="entry name" value="C2_NT"/>
    <property type="match status" value="1"/>
</dbReference>
<evidence type="ECO:0000256" key="1">
    <source>
        <dbReference type="SAM" id="MobiDB-lite"/>
    </source>
</evidence>
<proteinExistence type="predicted"/>
<dbReference type="Proteomes" id="UP001418222">
    <property type="component" value="Unassembled WGS sequence"/>
</dbReference>